<proteinExistence type="predicted"/>
<reference evidence="1 2" key="1">
    <citation type="submission" date="2012-09" db="EMBL/GenBank/DDBJ databases">
        <title>Draft Genome Sequences of 6 Strains from Genus Thauera.</title>
        <authorList>
            <person name="Liu B."/>
            <person name="Shapleigh J.P."/>
            <person name="Frostegard A.H."/>
        </authorList>
    </citation>
    <scope>NUCLEOTIDE SEQUENCE [LARGE SCALE GENOMIC DNA]</scope>
    <source>
        <strain evidence="1 2">B4P</strain>
    </source>
</reference>
<accession>N6YNV9</accession>
<gene>
    <name evidence="1" type="ORF">C667_16326</name>
</gene>
<comment type="caution">
    <text evidence="1">The sequence shown here is derived from an EMBL/GenBank/DDBJ whole genome shotgun (WGS) entry which is preliminary data.</text>
</comment>
<dbReference type="OrthoDB" id="5295943at2"/>
<dbReference type="InterPro" id="IPR009562">
    <property type="entry name" value="DUF1178"/>
</dbReference>
<protein>
    <submittedName>
        <fullName evidence="1">Uncharacterized protein</fullName>
    </submittedName>
</protein>
<dbReference type="AlphaFoldDB" id="N6YNV9"/>
<evidence type="ECO:0000313" key="1">
    <source>
        <dbReference type="EMBL" id="ENO95966.1"/>
    </source>
</evidence>
<evidence type="ECO:0000313" key="2">
    <source>
        <dbReference type="Proteomes" id="UP000013047"/>
    </source>
</evidence>
<organism evidence="1 2">
    <name type="scientific">Thauera phenylacetica B4P</name>
    <dbReference type="NCBI Taxonomy" id="1234382"/>
    <lineage>
        <taxon>Bacteria</taxon>
        <taxon>Pseudomonadati</taxon>
        <taxon>Pseudomonadota</taxon>
        <taxon>Betaproteobacteria</taxon>
        <taxon>Rhodocyclales</taxon>
        <taxon>Zoogloeaceae</taxon>
        <taxon>Thauera</taxon>
    </lineage>
</organism>
<dbReference type="EMBL" id="AMXF01000151">
    <property type="protein sequence ID" value="ENO95966.1"/>
    <property type="molecule type" value="Genomic_DNA"/>
</dbReference>
<sequence length="152" mass="16413">MIVLDLHCSNEHRFEGWFGSAAAFEAQLARTLVSCPVCGSTEVRRLPSAPYVQTGQAAPEEQPAARAVHAVRAAPPSAPPPEALARLMTQLRGMARSAEDVGERLPEEARRIHYGETEARDIRGSASADEVESLLEEGILVLPVPPAEEDLH</sequence>
<dbReference type="PIRSF" id="PIRSF032131">
    <property type="entry name" value="UCP032131"/>
    <property type="match status" value="1"/>
</dbReference>
<dbReference type="Pfam" id="PF06676">
    <property type="entry name" value="DUF1178"/>
    <property type="match status" value="1"/>
</dbReference>
<dbReference type="Proteomes" id="UP000013047">
    <property type="component" value="Unassembled WGS sequence"/>
</dbReference>
<dbReference type="RefSeq" id="WP_004369452.1">
    <property type="nucleotide sequence ID" value="NZ_AMXF01000151.1"/>
</dbReference>
<keyword evidence="2" id="KW-1185">Reference proteome</keyword>
<name>N6YNV9_9RHOO</name>